<gene>
    <name evidence="2" type="ORF">Voc01_015090</name>
</gene>
<evidence type="ECO:0000313" key="2">
    <source>
        <dbReference type="EMBL" id="GIJ66592.1"/>
    </source>
</evidence>
<dbReference type="GO" id="GO:0003700">
    <property type="term" value="F:DNA-binding transcription factor activity"/>
    <property type="evidence" value="ECO:0007669"/>
    <property type="project" value="InterPro"/>
</dbReference>
<dbReference type="Pfam" id="PF12840">
    <property type="entry name" value="HTH_20"/>
    <property type="match status" value="1"/>
</dbReference>
<protein>
    <submittedName>
        <fullName evidence="2">ArsR family transcriptional regulator</fullName>
    </submittedName>
</protein>
<dbReference type="AlphaFoldDB" id="A0A8J3ZPC9"/>
<dbReference type="RefSeq" id="WP_203926572.1">
    <property type="nucleotide sequence ID" value="NZ_BOPH01000019.1"/>
</dbReference>
<reference evidence="2" key="1">
    <citation type="submission" date="2021-01" db="EMBL/GenBank/DDBJ databases">
        <title>Whole genome shotgun sequence of Virgisporangium ochraceum NBRC 16418.</title>
        <authorList>
            <person name="Komaki H."/>
            <person name="Tamura T."/>
        </authorList>
    </citation>
    <scope>NUCLEOTIDE SEQUENCE</scope>
    <source>
        <strain evidence="2">NBRC 16418</strain>
    </source>
</reference>
<evidence type="ECO:0000313" key="3">
    <source>
        <dbReference type="Proteomes" id="UP000635606"/>
    </source>
</evidence>
<dbReference type="Proteomes" id="UP000635606">
    <property type="component" value="Unassembled WGS sequence"/>
</dbReference>
<dbReference type="InterPro" id="IPR036388">
    <property type="entry name" value="WH-like_DNA-bd_sf"/>
</dbReference>
<comment type="caution">
    <text evidence="2">The sequence shown here is derived from an EMBL/GenBank/DDBJ whole genome shotgun (WGS) entry which is preliminary data.</text>
</comment>
<accession>A0A8J3ZPC9</accession>
<dbReference type="Gene3D" id="1.10.10.10">
    <property type="entry name" value="Winged helix-like DNA-binding domain superfamily/Winged helix DNA-binding domain"/>
    <property type="match status" value="1"/>
</dbReference>
<organism evidence="2 3">
    <name type="scientific">Virgisporangium ochraceum</name>
    <dbReference type="NCBI Taxonomy" id="65505"/>
    <lineage>
        <taxon>Bacteria</taxon>
        <taxon>Bacillati</taxon>
        <taxon>Actinomycetota</taxon>
        <taxon>Actinomycetes</taxon>
        <taxon>Micromonosporales</taxon>
        <taxon>Micromonosporaceae</taxon>
        <taxon>Virgisporangium</taxon>
    </lineage>
</organism>
<keyword evidence="3" id="KW-1185">Reference proteome</keyword>
<dbReference type="InterPro" id="IPR036390">
    <property type="entry name" value="WH_DNA-bd_sf"/>
</dbReference>
<sequence length="181" mass="20647">MNAPEYLPAARRWPERRAATEAEAKALASSVRLRILRMCLDRELTNKEIAERLDANPATVLHHVRTLVDTGFLEARPPRRGKRGSREVPYLATGKSWAMDEHRSTPAMIEAFVDELRGVDLTQDALFTRLGLRLTPEQHRDLRDRLHEVIMHFAELPLAPEGRPYSVFVAVHEDPSRDQPA</sequence>
<dbReference type="EMBL" id="BOPH01000019">
    <property type="protein sequence ID" value="GIJ66592.1"/>
    <property type="molecule type" value="Genomic_DNA"/>
</dbReference>
<dbReference type="CDD" id="cd00090">
    <property type="entry name" value="HTH_ARSR"/>
    <property type="match status" value="1"/>
</dbReference>
<evidence type="ECO:0000259" key="1">
    <source>
        <dbReference type="SMART" id="SM00418"/>
    </source>
</evidence>
<feature type="domain" description="HTH arsR-type" evidence="1">
    <location>
        <begin position="22"/>
        <end position="114"/>
    </location>
</feature>
<name>A0A8J3ZPC9_9ACTN</name>
<dbReference type="InterPro" id="IPR001845">
    <property type="entry name" value="HTH_ArsR_DNA-bd_dom"/>
</dbReference>
<dbReference type="SUPFAM" id="SSF46785">
    <property type="entry name" value="Winged helix' DNA-binding domain"/>
    <property type="match status" value="1"/>
</dbReference>
<dbReference type="InterPro" id="IPR011991">
    <property type="entry name" value="ArsR-like_HTH"/>
</dbReference>
<proteinExistence type="predicted"/>
<dbReference type="SMART" id="SM00418">
    <property type="entry name" value="HTH_ARSR"/>
    <property type="match status" value="1"/>
</dbReference>